<evidence type="ECO:0000259" key="1">
    <source>
        <dbReference type="Pfam" id="PF13649"/>
    </source>
</evidence>
<accession>Q2IJH1</accession>
<dbReference type="Proteomes" id="UP000001935">
    <property type="component" value="Chromosome"/>
</dbReference>
<dbReference type="eggNOG" id="COG2226">
    <property type="taxonomic scope" value="Bacteria"/>
</dbReference>
<dbReference type="HOGENOM" id="CLU_081790_0_0_7"/>
<dbReference type="Gene3D" id="3.40.50.150">
    <property type="entry name" value="Vaccinia Virus protein VP39"/>
    <property type="match status" value="1"/>
</dbReference>
<dbReference type="Pfam" id="PF13649">
    <property type="entry name" value="Methyltransf_25"/>
    <property type="match status" value="1"/>
</dbReference>
<keyword evidence="2" id="KW-0489">Methyltransferase</keyword>
<dbReference type="RefSeq" id="WP_011421086.1">
    <property type="nucleotide sequence ID" value="NC_007760.1"/>
</dbReference>
<protein>
    <submittedName>
        <fullName evidence="2">Methyltransferase type 11</fullName>
    </submittedName>
</protein>
<dbReference type="CDD" id="cd02440">
    <property type="entry name" value="AdoMet_MTases"/>
    <property type="match status" value="1"/>
</dbReference>
<feature type="domain" description="Methyltransferase" evidence="1">
    <location>
        <begin position="44"/>
        <end position="142"/>
    </location>
</feature>
<sequence length="228" mass="23913">MPKPFDESHAASYDAQFAALAPFRDALHLVTRIALDALPADARILCAGAGTGAELLYLAAAFPGWRFTAVDTSEPMLRRCRARAEAAGVADRCQFHVGTVGDLPGAAGDHDGATALLVSQFLVDRAARQAFFRAIANRLRPGAPLVVADLAAPSLSGGLAALWGRAWLHAGVPAEQVARMPETFAEQVAVLPPDEVAALVAAGGFDAPLRCFQSVLIHGWVARRSDGP</sequence>
<dbReference type="GO" id="GO:0032259">
    <property type="term" value="P:methylation"/>
    <property type="evidence" value="ECO:0007669"/>
    <property type="project" value="UniProtKB-KW"/>
</dbReference>
<dbReference type="KEGG" id="ade:Adeh_2034"/>
<keyword evidence="2" id="KW-0808">Transferase</keyword>
<dbReference type="EMBL" id="CP000251">
    <property type="protein sequence ID" value="ABC81804.1"/>
    <property type="molecule type" value="Genomic_DNA"/>
</dbReference>
<evidence type="ECO:0000313" key="3">
    <source>
        <dbReference type="Proteomes" id="UP000001935"/>
    </source>
</evidence>
<organism evidence="2 3">
    <name type="scientific">Anaeromyxobacter dehalogenans (strain 2CP-C)</name>
    <dbReference type="NCBI Taxonomy" id="290397"/>
    <lineage>
        <taxon>Bacteria</taxon>
        <taxon>Pseudomonadati</taxon>
        <taxon>Myxococcota</taxon>
        <taxon>Myxococcia</taxon>
        <taxon>Myxococcales</taxon>
        <taxon>Cystobacterineae</taxon>
        <taxon>Anaeromyxobacteraceae</taxon>
        <taxon>Anaeromyxobacter</taxon>
    </lineage>
</organism>
<name>Q2IJH1_ANADE</name>
<dbReference type="InterPro" id="IPR029063">
    <property type="entry name" value="SAM-dependent_MTases_sf"/>
</dbReference>
<gene>
    <name evidence="2" type="ordered locus">Adeh_2034</name>
</gene>
<dbReference type="AlphaFoldDB" id="Q2IJH1"/>
<dbReference type="SUPFAM" id="SSF53335">
    <property type="entry name" value="S-adenosyl-L-methionine-dependent methyltransferases"/>
    <property type="match status" value="1"/>
</dbReference>
<dbReference type="InterPro" id="IPR041698">
    <property type="entry name" value="Methyltransf_25"/>
</dbReference>
<dbReference type="OrthoDB" id="213472at2"/>
<reference evidence="2 3" key="1">
    <citation type="submission" date="2006-01" db="EMBL/GenBank/DDBJ databases">
        <title>Complete sequence of Anaeromyxobacter dehalogenans 2CP-C.</title>
        <authorList>
            <consortium name="US DOE Joint Genome Institute"/>
            <person name="Copeland A."/>
            <person name="Lucas S."/>
            <person name="Lapidus A."/>
            <person name="Barry K."/>
            <person name="Detter J.C."/>
            <person name="Glavina T."/>
            <person name="Hammon N."/>
            <person name="Israni S."/>
            <person name="Pitluck S."/>
            <person name="Brettin T."/>
            <person name="Bruce D."/>
            <person name="Han C."/>
            <person name="Tapia R."/>
            <person name="Gilna P."/>
            <person name="Kiss H."/>
            <person name="Schmutz J."/>
            <person name="Larimer F."/>
            <person name="Land M."/>
            <person name="Kyrpides N."/>
            <person name="Anderson I."/>
            <person name="Sanford R.A."/>
            <person name="Ritalahti K.M."/>
            <person name="Thomas H.S."/>
            <person name="Kirby J.R."/>
            <person name="Zhulin I.B."/>
            <person name="Loeffler F.E."/>
            <person name="Richardson P."/>
        </authorList>
    </citation>
    <scope>NUCLEOTIDE SEQUENCE [LARGE SCALE GENOMIC DNA]</scope>
    <source>
        <strain evidence="2 3">2CP-C</strain>
    </source>
</reference>
<evidence type="ECO:0000313" key="2">
    <source>
        <dbReference type="EMBL" id="ABC81804.1"/>
    </source>
</evidence>
<dbReference type="STRING" id="290397.Adeh_2034"/>
<proteinExistence type="predicted"/>
<dbReference type="GO" id="GO:0008168">
    <property type="term" value="F:methyltransferase activity"/>
    <property type="evidence" value="ECO:0007669"/>
    <property type="project" value="UniProtKB-KW"/>
</dbReference>